<proteinExistence type="predicted"/>
<accession>A0A8J7HLD2</accession>
<dbReference type="InterPro" id="IPR054053">
    <property type="entry name" value="DUF6887"/>
</dbReference>
<keyword evidence="2" id="KW-1185">Reference proteome</keyword>
<dbReference type="Pfam" id="PF21826">
    <property type="entry name" value="DUF6887"/>
    <property type="match status" value="1"/>
</dbReference>
<gene>
    <name evidence="1" type="ORF">I8748_04050</name>
</gene>
<dbReference type="Proteomes" id="UP000632766">
    <property type="component" value="Unassembled WGS sequence"/>
</dbReference>
<dbReference type="RefSeq" id="WP_198123380.1">
    <property type="nucleotide sequence ID" value="NZ_JAECZC010000004.1"/>
</dbReference>
<evidence type="ECO:0000313" key="1">
    <source>
        <dbReference type="EMBL" id="MBH8561357.1"/>
    </source>
</evidence>
<dbReference type="EMBL" id="JAECZC010000004">
    <property type="protein sequence ID" value="MBH8561357.1"/>
    <property type="molecule type" value="Genomic_DNA"/>
</dbReference>
<evidence type="ECO:0000313" key="2">
    <source>
        <dbReference type="Proteomes" id="UP000632766"/>
    </source>
</evidence>
<organism evidence="1 2">
    <name type="scientific">Amazonocrinis nigriterrae CENA67</name>
    <dbReference type="NCBI Taxonomy" id="2794033"/>
    <lineage>
        <taxon>Bacteria</taxon>
        <taxon>Bacillati</taxon>
        <taxon>Cyanobacteriota</taxon>
        <taxon>Cyanophyceae</taxon>
        <taxon>Nostocales</taxon>
        <taxon>Nostocaceae</taxon>
        <taxon>Amazonocrinis</taxon>
        <taxon>Amazonocrinis nigriterrae</taxon>
    </lineage>
</organism>
<name>A0A8J7HLD2_9NOST</name>
<comment type="caution">
    <text evidence="1">The sequence shown here is derived from an EMBL/GenBank/DDBJ whole genome shotgun (WGS) entry which is preliminary data.</text>
</comment>
<protein>
    <submittedName>
        <fullName evidence="1">Uncharacterized protein</fullName>
    </submittedName>
</protein>
<dbReference type="AlphaFoldDB" id="A0A8J7HLD2"/>
<reference evidence="1 2" key="1">
    <citation type="journal article" date="2021" name="Int. J. Syst. Evol. Microbiol.">
        <title>Amazonocrinis nigriterrae gen. nov., sp. nov., Atlanticothrix silvestris gen. nov., sp. nov. and Dendronalium phyllosphericum gen. nov., sp. nov., nostocacean cyanobacteria from Brazilian environments.</title>
        <authorList>
            <person name="Alvarenga D.O."/>
            <person name="Andreote A.P.D."/>
            <person name="Branco L.H.Z."/>
            <person name="Delbaje E."/>
            <person name="Cruz R.B."/>
            <person name="Varani A.M."/>
            <person name="Fiore M.F."/>
        </authorList>
    </citation>
    <scope>NUCLEOTIDE SEQUENCE [LARGE SCALE GENOMIC DNA]</scope>
    <source>
        <strain evidence="1 2">CENA67</strain>
    </source>
</reference>
<sequence>MSQPNFQTMSRKELHAYVLAHREDQEAFYAYVDKLYTEASWIEMPPLQSLEDLKNYPEFLEKFGNGSEPQDNAV</sequence>